<feature type="transmembrane region" description="Helical" evidence="1">
    <location>
        <begin position="170"/>
        <end position="188"/>
    </location>
</feature>
<proteinExistence type="predicted"/>
<feature type="transmembrane region" description="Helical" evidence="1">
    <location>
        <begin position="200"/>
        <end position="227"/>
    </location>
</feature>
<organism evidence="2 3">
    <name type="scientific">Gemelliphila palaticanis</name>
    <dbReference type="NCBI Taxonomy" id="81950"/>
    <lineage>
        <taxon>Bacteria</taxon>
        <taxon>Bacillati</taxon>
        <taxon>Bacillota</taxon>
        <taxon>Bacilli</taxon>
        <taxon>Bacillales</taxon>
        <taxon>Gemellaceae</taxon>
        <taxon>Gemelliphila</taxon>
    </lineage>
</organism>
<dbReference type="EMBL" id="JACBYF010000003">
    <property type="protein sequence ID" value="NYS47069.1"/>
    <property type="molecule type" value="Genomic_DNA"/>
</dbReference>
<keyword evidence="1" id="KW-0812">Transmembrane</keyword>
<feature type="transmembrane region" description="Helical" evidence="1">
    <location>
        <begin position="12"/>
        <end position="33"/>
    </location>
</feature>
<dbReference type="Proteomes" id="UP000531840">
    <property type="component" value="Unassembled WGS sequence"/>
</dbReference>
<feature type="transmembrane region" description="Helical" evidence="1">
    <location>
        <begin position="293"/>
        <end position="315"/>
    </location>
</feature>
<feature type="transmembrane region" description="Helical" evidence="1">
    <location>
        <begin position="132"/>
        <end position="158"/>
    </location>
</feature>
<keyword evidence="3" id="KW-1185">Reference proteome</keyword>
<feature type="transmembrane region" description="Helical" evidence="1">
    <location>
        <begin position="264"/>
        <end position="287"/>
    </location>
</feature>
<accession>A0ABX2T0Z2</accession>
<gene>
    <name evidence="2" type="ORF">HZY85_02530</name>
</gene>
<comment type="caution">
    <text evidence="2">The sequence shown here is derived from an EMBL/GenBank/DDBJ whole genome shotgun (WGS) entry which is preliminary data.</text>
</comment>
<dbReference type="RefSeq" id="WP_179940551.1">
    <property type="nucleotide sequence ID" value="NZ_JACBYF010000003.1"/>
</dbReference>
<name>A0ABX2T0Z2_9BACL</name>
<feature type="transmembrane region" description="Helical" evidence="1">
    <location>
        <begin position="45"/>
        <end position="73"/>
    </location>
</feature>
<reference evidence="2 3" key="1">
    <citation type="submission" date="2020-07" db="EMBL/GenBank/DDBJ databases">
        <title>MOT database genomes.</title>
        <authorList>
            <person name="Joseph S."/>
            <person name="Aduse-Opoku J."/>
            <person name="Hashim A."/>
            <person name="Wade W."/>
            <person name="Curtis M."/>
        </authorList>
    </citation>
    <scope>NUCLEOTIDE SEQUENCE [LARGE SCALE GENOMIC DNA]</scope>
    <source>
        <strain evidence="2 3">CIP 106318</strain>
    </source>
</reference>
<evidence type="ECO:0000313" key="2">
    <source>
        <dbReference type="EMBL" id="NYS47069.1"/>
    </source>
</evidence>
<evidence type="ECO:0000256" key="1">
    <source>
        <dbReference type="SAM" id="Phobius"/>
    </source>
</evidence>
<feature type="transmembrane region" description="Helical" evidence="1">
    <location>
        <begin position="93"/>
        <end position="120"/>
    </location>
</feature>
<sequence>MENNNKTKNYNIIKAILQFLVAIVIMFLVVSHLKKEISNLDFDKITYLIVNLGSVWFSVIIILGVVGMSILSFYDFFVLKAITMNANLKKIKIFKISFMTNSLNMILGFGGFIGAGLRYYLYKPYSKNNGKLLVAIGMILISMLSGISLLSIFVILDFLPGADLYSGNKFLYYSLFLISAFLPIYLYFNMRNPKIRSDRYLAIKLAIISFVEWIYAAILILLILFIFSGELVHGKELRIIGIIVVSAIAGLLSMIPSGVGVFDYLVLAGLGSLGFEGEVLAATIFLYRLSYYIVPFIISIVLLIFEFFNMFIINFKKGGN</sequence>
<keyword evidence="1" id="KW-1133">Transmembrane helix</keyword>
<protein>
    <submittedName>
        <fullName evidence="2">UPF0104 family protein</fullName>
    </submittedName>
</protein>
<feature type="transmembrane region" description="Helical" evidence="1">
    <location>
        <begin position="239"/>
        <end position="257"/>
    </location>
</feature>
<keyword evidence="1" id="KW-0472">Membrane</keyword>
<evidence type="ECO:0000313" key="3">
    <source>
        <dbReference type="Proteomes" id="UP000531840"/>
    </source>
</evidence>